<sequence>MAAKAFDEFSARVNQMKGVFRLTAQKERGDSVPSSQWLRCAFWWLRKAKLELERQFRSPQRGLLTQAHVNMAKAWWILVEVVENGPGLTDPKDAEDESSLRYHIESLAVWMDRHQLMPPQASLIQGQDTTVWVRYASFPPDIEYLLGSTAPSTTARDILPLGDSKQHFFYQSMFVGATISTDDPRTDRITLPCTLSIVRHWTQYRASIIVASQSGLVNVLVGPEAGREKTGPTWYDIAWRPKSCAMSITLPRGLTLNVSLDENDYRSLSTMIEYTRAIDRSFQPAEGESLVYSSQLREAQYIDKSKKQNFPDGMVKRSFVGVFEIVQTEFHANWKRKVHRGYRVMLITPSTSRTLGVVSHSFDSKSPFLFEVPDASPNADPAVTLLAPDGTASWRMSLVFDSRQAFDDLLNLIHGTFKTGDEFTKAKLAIRSFSAQPLGDSSVASALTSLEQVKWRDAVIIDRRSARPSTILSDSLRVVMSHSSGAVVDRLNLPPGALLMRLPISTEPSITLARRPQPDAIASLDRRTTNPSLIPATSALSTTPTLRTYAFTSLPDLHTFQELITGYTVAFDVLPTRFAITRHRMVVSLHKKYEATRVRLQVLVRGDVGGDTQIAVFFEDFAHADAMVFPVKASDAFERVKGSGVRLVEAKFSLPGKFDGEEEVDAETGLTERGRRRFVNTENLDYREEADDIVVVFAEDKGMFLSWIRDG</sequence>
<evidence type="ECO:0000259" key="4">
    <source>
        <dbReference type="Pfam" id="PF24589"/>
    </source>
</evidence>
<dbReference type="InterPro" id="IPR056031">
    <property type="entry name" value="DUF7612"/>
</dbReference>
<reference evidence="5" key="1">
    <citation type="journal article" date="2020" name="Stud. Mycol.">
        <title>101 Dothideomycetes genomes: a test case for predicting lifestyles and emergence of pathogens.</title>
        <authorList>
            <person name="Haridas S."/>
            <person name="Albert R."/>
            <person name="Binder M."/>
            <person name="Bloem J."/>
            <person name="Labutti K."/>
            <person name="Salamov A."/>
            <person name="Andreopoulos B."/>
            <person name="Baker S."/>
            <person name="Barry K."/>
            <person name="Bills G."/>
            <person name="Bluhm B."/>
            <person name="Cannon C."/>
            <person name="Castanera R."/>
            <person name="Culley D."/>
            <person name="Daum C."/>
            <person name="Ezra D."/>
            <person name="Gonzalez J."/>
            <person name="Henrissat B."/>
            <person name="Kuo A."/>
            <person name="Liang C."/>
            <person name="Lipzen A."/>
            <person name="Lutzoni F."/>
            <person name="Magnuson J."/>
            <person name="Mondo S."/>
            <person name="Nolan M."/>
            <person name="Ohm R."/>
            <person name="Pangilinan J."/>
            <person name="Park H.-J."/>
            <person name="Ramirez L."/>
            <person name="Alfaro M."/>
            <person name="Sun H."/>
            <person name="Tritt A."/>
            <person name="Yoshinaga Y."/>
            <person name="Zwiers L.-H."/>
            <person name="Turgeon B."/>
            <person name="Goodwin S."/>
            <person name="Spatafora J."/>
            <person name="Crous P."/>
            <person name="Grigoriev I."/>
        </authorList>
    </citation>
    <scope>NUCLEOTIDE SEQUENCE</scope>
    <source>
        <strain evidence="5">CBS 260.36</strain>
    </source>
</reference>
<feature type="domain" description="DUF7614" evidence="4">
    <location>
        <begin position="571"/>
        <end position="701"/>
    </location>
</feature>
<dbReference type="Pfam" id="PF24587">
    <property type="entry name" value="DUF7612"/>
    <property type="match status" value="1"/>
</dbReference>
<evidence type="ECO:0000313" key="5">
    <source>
        <dbReference type="EMBL" id="KAF2151722.1"/>
    </source>
</evidence>
<evidence type="ECO:0000259" key="3">
    <source>
        <dbReference type="Pfam" id="PF24588"/>
    </source>
</evidence>
<dbReference type="InterPro" id="IPR056030">
    <property type="entry name" value="DUF7611"/>
</dbReference>
<dbReference type="Pfam" id="PF24588">
    <property type="entry name" value="DUF7613"/>
    <property type="match status" value="1"/>
</dbReference>
<dbReference type="Proteomes" id="UP000799439">
    <property type="component" value="Unassembled WGS sequence"/>
</dbReference>
<feature type="domain" description="DUF7612" evidence="2">
    <location>
        <begin position="284"/>
        <end position="416"/>
    </location>
</feature>
<keyword evidence="6" id="KW-1185">Reference proteome</keyword>
<dbReference type="InterPro" id="IPR056032">
    <property type="entry name" value="DUF7613"/>
</dbReference>
<dbReference type="OrthoDB" id="4356615at2759"/>
<evidence type="ECO:0000259" key="2">
    <source>
        <dbReference type="Pfam" id="PF24587"/>
    </source>
</evidence>
<dbReference type="Pfam" id="PF24589">
    <property type="entry name" value="DUF7614"/>
    <property type="match status" value="1"/>
</dbReference>
<dbReference type="AlphaFoldDB" id="A0A9P4MG31"/>
<name>A0A9P4MG31_9PEZI</name>
<organism evidence="5 6">
    <name type="scientific">Myriangium duriaei CBS 260.36</name>
    <dbReference type="NCBI Taxonomy" id="1168546"/>
    <lineage>
        <taxon>Eukaryota</taxon>
        <taxon>Fungi</taxon>
        <taxon>Dikarya</taxon>
        <taxon>Ascomycota</taxon>
        <taxon>Pezizomycotina</taxon>
        <taxon>Dothideomycetes</taxon>
        <taxon>Dothideomycetidae</taxon>
        <taxon>Myriangiales</taxon>
        <taxon>Myriangiaceae</taxon>
        <taxon>Myriangium</taxon>
    </lineage>
</organism>
<proteinExistence type="predicted"/>
<feature type="domain" description="DUF7611" evidence="1">
    <location>
        <begin position="147"/>
        <end position="281"/>
    </location>
</feature>
<feature type="domain" description="DUF7613" evidence="3">
    <location>
        <begin position="421"/>
        <end position="565"/>
    </location>
</feature>
<protein>
    <submittedName>
        <fullName evidence="5">Uncharacterized protein</fullName>
    </submittedName>
</protein>
<comment type="caution">
    <text evidence="5">The sequence shown here is derived from an EMBL/GenBank/DDBJ whole genome shotgun (WGS) entry which is preliminary data.</text>
</comment>
<accession>A0A9P4MG31</accession>
<evidence type="ECO:0000259" key="1">
    <source>
        <dbReference type="Pfam" id="PF24586"/>
    </source>
</evidence>
<dbReference type="InterPro" id="IPR056033">
    <property type="entry name" value="DUF7614"/>
</dbReference>
<gene>
    <name evidence="5" type="ORF">K461DRAFT_242437</name>
</gene>
<dbReference type="EMBL" id="ML996087">
    <property type="protein sequence ID" value="KAF2151722.1"/>
    <property type="molecule type" value="Genomic_DNA"/>
</dbReference>
<dbReference type="Pfam" id="PF24586">
    <property type="entry name" value="DUF7611"/>
    <property type="match status" value="1"/>
</dbReference>
<evidence type="ECO:0000313" key="6">
    <source>
        <dbReference type="Proteomes" id="UP000799439"/>
    </source>
</evidence>